<organism evidence="1">
    <name type="scientific">Schlesneria paludicola</name>
    <dbReference type="NCBI Taxonomy" id="360056"/>
    <lineage>
        <taxon>Bacteria</taxon>
        <taxon>Pseudomonadati</taxon>
        <taxon>Planctomycetota</taxon>
        <taxon>Planctomycetia</taxon>
        <taxon>Planctomycetales</taxon>
        <taxon>Planctomycetaceae</taxon>
        <taxon>Schlesneria</taxon>
    </lineage>
</organism>
<proteinExistence type="predicted"/>
<sequence length="379" mass="41837">MFAAALLLAAVAQLPPVVLDRPVPKLHIGIPFREALQQDISATWDNVPLRLLLQRLQAERSVALLLDRRIDPTVAYAVRFAGEPLATALEHLANQAGAAVSHSDRVVYLGPESSARWLQTAVEQAELRLAEEGLAVAERRRFALLLGQTIHWQDLSTPREILQQIAASFHLTIEGLEAVPHDLWASATLPGVTAAEALTLVLIQFDLGWDWLPGGNSVRVKPWDQPRLIERRYPLRSKAVAEVVPLWSEHLPEAVVRAEGDAILVAGRTEDHRLAQVLRTTGAPPKRSSAAASPVPLRRRLFTLKVERVPIGTILRELEKTQVQFVYDPAALEQAGISLEQPISLDVRKASAEEFFEAVFGGVGLRFEIDNLTVTLRPK</sequence>
<comment type="caution">
    <text evidence="1">The sequence shown here is derived from an EMBL/GenBank/DDBJ whole genome shotgun (WGS) entry which is preliminary data.</text>
</comment>
<evidence type="ECO:0000313" key="1">
    <source>
        <dbReference type="EMBL" id="HGT37791.1"/>
    </source>
</evidence>
<accession>A0A7C4LN22</accession>
<name>A0A7C4LN22_9PLAN</name>
<reference evidence="1" key="1">
    <citation type="journal article" date="2020" name="mSystems">
        <title>Genome- and Community-Level Interaction Insights into Carbon Utilization and Element Cycling Functions of Hydrothermarchaeota in Hydrothermal Sediment.</title>
        <authorList>
            <person name="Zhou Z."/>
            <person name="Liu Y."/>
            <person name="Xu W."/>
            <person name="Pan J."/>
            <person name="Luo Z.H."/>
            <person name="Li M."/>
        </authorList>
    </citation>
    <scope>NUCLEOTIDE SEQUENCE [LARGE SCALE GENOMIC DNA]</scope>
    <source>
        <strain evidence="1">SpSt-508</strain>
    </source>
</reference>
<evidence type="ECO:0008006" key="2">
    <source>
        <dbReference type="Google" id="ProtNLM"/>
    </source>
</evidence>
<gene>
    <name evidence="1" type="ORF">ENS64_00760</name>
</gene>
<protein>
    <recommendedName>
        <fullName evidence="2">Secretin/TonB short N-terminal domain-containing protein</fullName>
    </recommendedName>
</protein>
<dbReference type="EMBL" id="DSVQ01000003">
    <property type="protein sequence ID" value="HGT37791.1"/>
    <property type="molecule type" value="Genomic_DNA"/>
</dbReference>
<dbReference type="AlphaFoldDB" id="A0A7C4LN22"/>